<reference evidence="1" key="1">
    <citation type="submission" date="2014-11" db="EMBL/GenBank/DDBJ databases">
        <authorList>
            <person name="Amaro Gonzalez C."/>
        </authorList>
    </citation>
    <scope>NUCLEOTIDE SEQUENCE</scope>
</reference>
<dbReference type="AlphaFoldDB" id="A0A0E9U4K9"/>
<name>A0A0E9U4K9_ANGAN</name>
<protein>
    <submittedName>
        <fullName evidence="1">Uncharacterized protein</fullName>
    </submittedName>
</protein>
<organism evidence="1">
    <name type="scientific">Anguilla anguilla</name>
    <name type="common">European freshwater eel</name>
    <name type="synonym">Muraena anguilla</name>
    <dbReference type="NCBI Taxonomy" id="7936"/>
    <lineage>
        <taxon>Eukaryota</taxon>
        <taxon>Metazoa</taxon>
        <taxon>Chordata</taxon>
        <taxon>Craniata</taxon>
        <taxon>Vertebrata</taxon>
        <taxon>Euteleostomi</taxon>
        <taxon>Actinopterygii</taxon>
        <taxon>Neopterygii</taxon>
        <taxon>Teleostei</taxon>
        <taxon>Anguilliformes</taxon>
        <taxon>Anguillidae</taxon>
        <taxon>Anguilla</taxon>
    </lineage>
</organism>
<proteinExistence type="predicted"/>
<dbReference type="EMBL" id="GBXM01048462">
    <property type="protein sequence ID" value="JAH60115.1"/>
    <property type="molecule type" value="Transcribed_RNA"/>
</dbReference>
<accession>A0A0E9U4K9</accession>
<sequence length="50" mass="5501">MLYRVYCAMGSSVLKKVLLCFGFLCAVSGSTVLWVPLCWEGSTVLRVPLC</sequence>
<evidence type="ECO:0000313" key="1">
    <source>
        <dbReference type="EMBL" id="JAH60115.1"/>
    </source>
</evidence>
<reference evidence="1" key="2">
    <citation type="journal article" date="2015" name="Fish Shellfish Immunol.">
        <title>Early steps in the European eel (Anguilla anguilla)-Vibrio vulnificus interaction in the gills: Role of the RtxA13 toxin.</title>
        <authorList>
            <person name="Callol A."/>
            <person name="Pajuelo D."/>
            <person name="Ebbesson L."/>
            <person name="Teles M."/>
            <person name="MacKenzie S."/>
            <person name="Amaro C."/>
        </authorList>
    </citation>
    <scope>NUCLEOTIDE SEQUENCE</scope>
</reference>